<feature type="transmembrane region" description="Helical" evidence="1">
    <location>
        <begin position="440"/>
        <end position="459"/>
    </location>
</feature>
<feature type="transmembrane region" description="Helical" evidence="1">
    <location>
        <begin position="962"/>
        <end position="981"/>
    </location>
</feature>
<dbReference type="EMBL" id="JAWRCO010000002">
    <property type="protein sequence ID" value="MDW6004779.1"/>
    <property type="molecule type" value="Genomic_DNA"/>
</dbReference>
<feature type="transmembrane region" description="Helical" evidence="1">
    <location>
        <begin position="339"/>
        <end position="360"/>
    </location>
</feature>
<dbReference type="GO" id="GO:0042910">
    <property type="term" value="F:xenobiotic transmembrane transporter activity"/>
    <property type="evidence" value="ECO:0007669"/>
    <property type="project" value="TreeGrafter"/>
</dbReference>
<feature type="transmembrane region" description="Helical" evidence="1">
    <location>
        <begin position="911"/>
        <end position="934"/>
    </location>
</feature>
<dbReference type="Gene3D" id="3.30.70.1430">
    <property type="entry name" value="Multidrug efflux transporter AcrB pore domain"/>
    <property type="match status" value="2"/>
</dbReference>
<dbReference type="GO" id="GO:0005886">
    <property type="term" value="C:plasma membrane"/>
    <property type="evidence" value="ECO:0007669"/>
    <property type="project" value="TreeGrafter"/>
</dbReference>
<reference evidence="3 4" key="1">
    <citation type="submission" date="2017-05" db="EMBL/GenBank/DDBJ databases">
        <authorList>
            <person name="Song R."/>
            <person name="Chenine A.L."/>
            <person name="Ruprecht R.M."/>
        </authorList>
    </citation>
    <scope>NUCLEOTIDE SEQUENCE [LARGE SCALE GENOMIC DNA]</scope>
    <source>
        <strain evidence="3 4">CECT 7927</strain>
    </source>
</reference>
<organism evidence="3 4">
    <name type="scientific">Vibrio mangrovi</name>
    <dbReference type="NCBI Taxonomy" id="474394"/>
    <lineage>
        <taxon>Bacteria</taxon>
        <taxon>Pseudomonadati</taxon>
        <taxon>Pseudomonadota</taxon>
        <taxon>Gammaproteobacteria</taxon>
        <taxon>Vibrionales</taxon>
        <taxon>Vibrionaceae</taxon>
        <taxon>Vibrio</taxon>
    </lineage>
</organism>
<keyword evidence="1" id="KW-0472">Membrane</keyword>
<keyword evidence="5" id="KW-1185">Reference proteome</keyword>
<feature type="transmembrane region" description="Helical" evidence="1">
    <location>
        <begin position="367"/>
        <end position="385"/>
    </location>
</feature>
<reference evidence="2 5" key="2">
    <citation type="submission" date="2023-11" db="EMBL/GenBank/DDBJ databases">
        <title>Plant-associative lifestyle of Vibrio porteresiae and its evolutionary dynamics.</title>
        <authorList>
            <person name="Rameshkumar N."/>
            <person name="Kirti K."/>
        </authorList>
    </citation>
    <scope>NUCLEOTIDE SEQUENCE [LARGE SCALE GENOMIC DNA]</scope>
    <source>
        <strain evidence="2 5">MSSRF38</strain>
    </source>
</reference>
<feature type="transmembrane region" description="Helical" evidence="1">
    <location>
        <begin position="21"/>
        <end position="38"/>
    </location>
</feature>
<keyword evidence="1" id="KW-1133">Transmembrane helix</keyword>
<evidence type="ECO:0000313" key="2">
    <source>
        <dbReference type="EMBL" id="MDW6004779.1"/>
    </source>
</evidence>
<dbReference type="Gene3D" id="1.20.1640.10">
    <property type="entry name" value="Multidrug efflux transporter AcrB transmembrane domain"/>
    <property type="match status" value="2"/>
</dbReference>
<feature type="transmembrane region" description="Helical" evidence="1">
    <location>
        <begin position="528"/>
        <end position="548"/>
    </location>
</feature>
<evidence type="ECO:0000313" key="4">
    <source>
        <dbReference type="Proteomes" id="UP000196125"/>
    </source>
</evidence>
<proteinExistence type="predicted"/>
<dbReference type="RefSeq" id="WP_087481099.1">
    <property type="nucleotide sequence ID" value="NZ_AP024884.1"/>
</dbReference>
<dbReference type="EMBL" id="FXXI01000003">
    <property type="protein sequence ID" value="SMS01070.1"/>
    <property type="molecule type" value="Genomic_DNA"/>
</dbReference>
<dbReference type="SUPFAM" id="SSF82693">
    <property type="entry name" value="Multidrug efflux transporter AcrB pore domain, PN1, PN2, PC1 and PC2 subdomains"/>
    <property type="match status" value="3"/>
</dbReference>
<evidence type="ECO:0000313" key="3">
    <source>
        <dbReference type="EMBL" id="SMS01070.1"/>
    </source>
</evidence>
<dbReference type="Gene3D" id="3.30.2090.10">
    <property type="entry name" value="Multidrug efflux transporter AcrB TolC docking domain, DN and DC subdomains"/>
    <property type="match status" value="2"/>
</dbReference>
<dbReference type="InterPro" id="IPR027463">
    <property type="entry name" value="AcrB_DN_DC_subdom"/>
</dbReference>
<dbReference type="SUPFAM" id="SSF82714">
    <property type="entry name" value="Multidrug efflux transporter AcrB TolC docking domain, DN and DC subdomains"/>
    <property type="match status" value="2"/>
</dbReference>
<dbReference type="Proteomes" id="UP001283366">
    <property type="component" value="Unassembled WGS sequence"/>
</dbReference>
<sequence length="1024" mass="112277">MASNSPGKRFNLSAWALENQQMVSFLMLMIVVMGIMSFQKLPRNEDPEFTVKIAVVSARWPGATIEETTQFLTDKLEKKLQEIPYLDHLRSYTRAGETVIFINLRDSTPPEEVDDIWYQTRKKMSDLAPELPSGVLGPAVNDEFADTYGTIFAFTADGFSMKELRQQVDDIRSTLMRVPYVSKIEVMGAQEQQVVLAISSKRLAGLGLNLQQVIQSLQAQNTVTPAGVIRTADEQISVQVSGSFRSAESLNDIVLRIHDRFIPLRDIATIYTQAEQPPTPLFRINGKASIGLAISMSPDGNMLKFGQDLRNAMAKIQRDLPYGIHVTKVADQSAVVEDAVGGFVKVLVEAVVIVLAVSFVSLGSRAGLVVAVSIPIVLAMTFSGMEMAGIGFQRISLGALIISLGLLVDDAMITIEAMVSKLEDGWPRRKAAAWAYQNTAFPMLTGTLVTIAGFIPVGFAASGAGEYCYSLFVVVVISLASSWIVAILFSPLLGVWLLPHSFKSHEAHQGRLSAWYQRLIHGVLHHRWKTIFVAVFLLVAAGALSGRLHSEFFPASDRPELLISLRLPANASQSETLEQVRMLENQLLENPKIAQFSSYVGAGAVRFYLPMDILLNQENIAQVVVVAKDIKQRKELRKELQGIMQRDFGEWITRVSPLELGPPVGWPLRYRVSGPNLNKVRMYAQSLANVVAEHPDTRDINLTSGEPQRLLRVDVDQTAARAVGLSRQQIAEQLATIFSGQTITSLREGIHPVSIVVKGGVSEQQDIETIENLQISLGQDQVIPLRLVAKVEYTITDPIIWRRQLEPFITVQTDIISGVLAEKVSSELAPKVAAFRAQLPEGYEVTEEGTVSESSKGNESIYDVLPVTLIVMLALLMMQLRRFSSMMLALCTAPFGLIGIVAAMLPTGTPLGFVALLGIIALVGMIIRNAVILISEVDDNLSRGNEAHQAIVMAATHRARPILLTAFAAILGMIPIARQAFWGPMAYAIIGGLMAATVITLTMLPAAISLVLQWEKRTTQKEAE</sequence>
<gene>
    <name evidence="3" type="primary">czcA</name>
    <name evidence="2" type="ORF">SBX37_18125</name>
    <name evidence="3" type="ORF">VIM7927_02347</name>
</gene>
<dbReference type="PRINTS" id="PR00702">
    <property type="entry name" value="ACRIFLAVINRP"/>
</dbReference>
<dbReference type="PANTHER" id="PTHR32063:SF64">
    <property type="entry name" value="ACRB_ACRD_ACRF FAMILY PROTEIN"/>
    <property type="match status" value="1"/>
</dbReference>
<dbReference type="Gene3D" id="3.30.70.1440">
    <property type="entry name" value="Multidrug efflux transporter AcrB pore domain"/>
    <property type="match status" value="1"/>
</dbReference>
<feature type="transmembrane region" description="Helical" evidence="1">
    <location>
        <begin position="397"/>
        <end position="419"/>
    </location>
</feature>
<dbReference type="Pfam" id="PF00873">
    <property type="entry name" value="ACR_tran"/>
    <property type="match status" value="1"/>
</dbReference>
<dbReference type="SUPFAM" id="SSF82866">
    <property type="entry name" value="Multidrug efflux transporter AcrB transmembrane domain"/>
    <property type="match status" value="2"/>
</dbReference>
<dbReference type="Gene3D" id="3.30.70.1320">
    <property type="entry name" value="Multidrug efflux transporter AcrB pore domain like"/>
    <property type="match status" value="1"/>
</dbReference>
<dbReference type="Proteomes" id="UP000196125">
    <property type="component" value="Unassembled WGS sequence"/>
</dbReference>
<evidence type="ECO:0000256" key="1">
    <source>
        <dbReference type="SAM" id="Phobius"/>
    </source>
</evidence>
<protein>
    <submittedName>
        <fullName evidence="3">Cobalt-zinc-cadmium resistance protein CzcA</fullName>
    </submittedName>
    <submittedName>
        <fullName evidence="2">Efflux RND transporter permease subunit</fullName>
    </submittedName>
</protein>
<dbReference type="PANTHER" id="PTHR32063">
    <property type="match status" value="1"/>
</dbReference>
<keyword evidence="1" id="KW-0812">Transmembrane</keyword>
<feature type="transmembrane region" description="Helical" evidence="1">
    <location>
        <begin position="471"/>
        <end position="498"/>
    </location>
</feature>
<accession>A0A1Y6IW63</accession>
<dbReference type="AlphaFoldDB" id="A0A1Y6IW63"/>
<feature type="transmembrane region" description="Helical" evidence="1">
    <location>
        <begin position="987"/>
        <end position="1012"/>
    </location>
</feature>
<name>A0A1Y6IW63_9VIBR</name>
<dbReference type="OrthoDB" id="9757940at2"/>
<evidence type="ECO:0000313" key="5">
    <source>
        <dbReference type="Proteomes" id="UP001283366"/>
    </source>
</evidence>
<dbReference type="InterPro" id="IPR001036">
    <property type="entry name" value="Acrflvin-R"/>
</dbReference>
<feature type="transmembrane region" description="Helical" evidence="1">
    <location>
        <begin position="887"/>
        <end position="905"/>
    </location>
</feature>